<evidence type="ECO:0000313" key="2">
    <source>
        <dbReference type="EMBL" id="MET4759087.1"/>
    </source>
</evidence>
<gene>
    <name evidence="2" type="ORF">V5J35_004279</name>
</gene>
<evidence type="ECO:0000256" key="1">
    <source>
        <dbReference type="SAM" id="MobiDB-lite"/>
    </source>
</evidence>
<accession>A0ABV2SMT9</accession>
<dbReference type="EMBL" id="JBEWTB010000002">
    <property type="protein sequence ID" value="MET4759087.1"/>
    <property type="molecule type" value="Genomic_DNA"/>
</dbReference>
<protein>
    <submittedName>
        <fullName evidence="2">Uncharacterized protein</fullName>
    </submittedName>
</protein>
<feature type="region of interest" description="Disordered" evidence="1">
    <location>
        <begin position="1"/>
        <end position="39"/>
    </location>
</feature>
<keyword evidence="3" id="KW-1185">Reference proteome</keyword>
<organism evidence="2 3">
    <name type="scientific">Endozoicomonas lisbonensis</name>
    <dbReference type="NCBI Taxonomy" id="3120522"/>
    <lineage>
        <taxon>Bacteria</taxon>
        <taxon>Pseudomonadati</taxon>
        <taxon>Pseudomonadota</taxon>
        <taxon>Gammaproteobacteria</taxon>
        <taxon>Oceanospirillales</taxon>
        <taxon>Endozoicomonadaceae</taxon>
        <taxon>Endozoicomonas</taxon>
    </lineage>
</organism>
<proteinExistence type="predicted"/>
<dbReference type="RefSeq" id="WP_354016494.1">
    <property type="nucleotide sequence ID" value="NZ_JBEWTB010000002.1"/>
</dbReference>
<comment type="caution">
    <text evidence="2">The sequence shown here is derived from an EMBL/GenBank/DDBJ whole genome shotgun (WGS) entry which is preliminary data.</text>
</comment>
<feature type="compositionally biased region" description="Basic and acidic residues" evidence="1">
    <location>
        <begin position="28"/>
        <end position="37"/>
    </location>
</feature>
<feature type="compositionally biased region" description="Basic and acidic residues" evidence="1">
    <location>
        <begin position="1"/>
        <end position="20"/>
    </location>
</feature>
<sequence>MKASGDKAESFQPEAHKRWVSDPASGISERRLSDSRDAGCYYPPIFDTEAEHAGK</sequence>
<name>A0ABV2SMT9_9GAMM</name>
<dbReference type="Proteomes" id="UP001549366">
    <property type="component" value="Unassembled WGS sequence"/>
</dbReference>
<reference evidence="2 3" key="1">
    <citation type="submission" date="2024-06" db="EMBL/GenBank/DDBJ databases">
        <title>Genomic Encyclopedia of Type Strains, Phase V (KMG-V): Genome sequencing to study the core and pangenomes of soil and plant-associated prokaryotes.</title>
        <authorList>
            <person name="Whitman W."/>
        </authorList>
    </citation>
    <scope>NUCLEOTIDE SEQUENCE [LARGE SCALE GENOMIC DNA]</scope>
    <source>
        <strain evidence="2 3">NE40</strain>
    </source>
</reference>
<evidence type="ECO:0000313" key="3">
    <source>
        <dbReference type="Proteomes" id="UP001549366"/>
    </source>
</evidence>